<dbReference type="GO" id="GO:0016151">
    <property type="term" value="F:nickel cation binding"/>
    <property type="evidence" value="ECO:0007669"/>
    <property type="project" value="UniProtKB-UniRule"/>
</dbReference>
<dbReference type="STRING" id="1579316.RC74_19630"/>
<keyword evidence="2 5" id="KW-0963">Cytoplasm</keyword>
<dbReference type="SMART" id="SM00988">
    <property type="entry name" value="UreE_N"/>
    <property type="match status" value="1"/>
</dbReference>
<name>A0A126V604_9RHOB</name>
<dbReference type="HAMAP" id="MF_00822">
    <property type="entry name" value="UreE"/>
    <property type="match status" value="1"/>
</dbReference>
<comment type="function">
    <text evidence="5">Involved in urease metallocenter assembly. Binds nickel. Probably functions as a nickel donor during metallocenter assembly.</text>
</comment>
<dbReference type="GO" id="GO:0065003">
    <property type="term" value="P:protein-containing complex assembly"/>
    <property type="evidence" value="ECO:0007669"/>
    <property type="project" value="InterPro"/>
</dbReference>
<evidence type="ECO:0000256" key="3">
    <source>
        <dbReference type="ARBA" id="ARBA00022596"/>
    </source>
</evidence>
<evidence type="ECO:0000256" key="4">
    <source>
        <dbReference type="ARBA" id="ARBA00023186"/>
    </source>
</evidence>
<evidence type="ECO:0000259" key="6">
    <source>
        <dbReference type="SMART" id="SM00988"/>
    </source>
</evidence>
<evidence type="ECO:0000256" key="1">
    <source>
        <dbReference type="ARBA" id="ARBA00004496"/>
    </source>
</evidence>
<organism evidence="7 8">
    <name type="scientific">Falsihalocynthiibacter arcticus</name>
    <dbReference type="NCBI Taxonomy" id="1579316"/>
    <lineage>
        <taxon>Bacteria</taxon>
        <taxon>Pseudomonadati</taxon>
        <taxon>Pseudomonadota</taxon>
        <taxon>Alphaproteobacteria</taxon>
        <taxon>Rhodobacterales</taxon>
        <taxon>Roseobacteraceae</taxon>
        <taxon>Falsihalocynthiibacter</taxon>
    </lineage>
</organism>
<keyword evidence="8" id="KW-1185">Reference proteome</keyword>
<dbReference type="SUPFAM" id="SSF69737">
    <property type="entry name" value="Urease metallochaperone UreE, C-terminal domain"/>
    <property type="match status" value="1"/>
</dbReference>
<dbReference type="Pfam" id="PF05194">
    <property type="entry name" value="UreE_C"/>
    <property type="match status" value="1"/>
</dbReference>
<feature type="domain" description="UreE urease accessory N-terminal" evidence="6">
    <location>
        <begin position="3"/>
        <end position="66"/>
    </location>
</feature>
<comment type="similarity">
    <text evidence="5">Belongs to the UreE family.</text>
</comment>
<comment type="subcellular location">
    <subcellularLocation>
        <location evidence="1 5">Cytoplasm</location>
    </subcellularLocation>
</comment>
<evidence type="ECO:0000313" key="8">
    <source>
        <dbReference type="Proteomes" id="UP000070371"/>
    </source>
</evidence>
<dbReference type="InterPro" id="IPR004029">
    <property type="entry name" value="UreE_N"/>
</dbReference>
<protein>
    <recommendedName>
        <fullName evidence="5">Urease accessory protein UreE</fullName>
    </recommendedName>
</protein>
<keyword evidence="3 5" id="KW-0533">Nickel</keyword>
<keyword evidence="4 5" id="KW-0143">Chaperone</keyword>
<reference evidence="7 8" key="1">
    <citation type="submission" date="2016-02" db="EMBL/GenBank/DDBJ databases">
        <title>Complete genome sequence of Halocynthiibacter arcticus PAMC 20958t from arctic marine sediment.</title>
        <authorList>
            <person name="Lee Y.M."/>
            <person name="Baek K."/>
            <person name="Lee H.K."/>
            <person name="Shin S.C."/>
        </authorList>
    </citation>
    <scope>NUCLEOTIDE SEQUENCE [LARGE SCALE GENOMIC DNA]</scope>
    <source>
        <strain evidence="7">PAMC 20958</strain>
    </source>
</reference>
<dbReference type="AlphaFoldDB" id="A0A126V604"/>
<gene>
    <name evidence="5" type="primary">ureE</name>
    <name evidence="7" type="ORF">RC74_19630</name>
</gene>
<dbReference type="Gene3D" id="3.30.70.790">
    <property type="entry name" value="UreE, C-terminal domain"/>
    <property type="match status" value="1"/>
</dbReference>
<dbReference type="GO" id="GO:0005737">
    <property type="term" value="C:cytoplasm"/>
    <property type="evidence" value="ECO:0007669"/>
    <property type="project" value="UniProtKB-SubCell"/>
</dbReference>
<dbReference type="InterPro" id="IPR007864">
    <property type="entry name" value="UreE_C_dom"/>
</dbReference>
<dbReference type="EMBL" id="CP014327">
    <property type="protein sequence ID" value="AML53764.1"/>
    <property type="molecule type" value="Genomic_DNA"/>
</dbReference>
<dbReference type="InterPro" id="IPR012406">
    <property type="entry name" value="UreE"/>
</dbReference>
<dbReference type="KEGG" id="hat:RC74_19630"/>
<dbReference type="InterPro" id="IPR036118">
    <property type="entry name" value="UreE_N_sf"/>
</dbReference>
<evidence type="ECO:0000256" key="2">
    <source>
        <dbReference type="ARBA" id="ARBA00022490"/>
    </source>
</evidence>
<evidence type="ECO:0000313" key="7">
    <source>
        <dbReference type="EMBL" id="AML53764.1"/>
    </source>
</evidence>
<proteinExistence type="inferred from homology"/>
<dbReference type="GO" id="GO:0019627">
    <property type="term" value="P:urea metabolic process"/>
    <property type="evidence" value="ECO:0007669"/>
    <property type="project" value="InterPro"/>
</dbReference>
<dbReference type="PIRSF" id="PIRSF036402">
    <property type="entry name" value="Ureas_acces_UreE"/>
    <property type="match status" value="1"/>
</dbReference>
<dbReference type="Gene3D" id="2.60.260.20">
    <property type="entry name" value="Urease metallochaperone UreE, N-terminal domain"/>
    <property type="match status" value="1"/>
</dbReference>
<evidence type="ECO:0000256" key="5">
    <source>
        <dbReference type="HAMAP-Rule" id="MF_00822"/>
    </source>
</evidence>
<dbReference type="SUPFAM" id="SSF69287">
    <property type="entry name" value="Urease metallochaperone UreE, N-terminal domain"/>
    <property type="match status" value="1"/>
</dbReference>
<dbReference type="GO" id="GO:0006457">
    <property type="term" value="P:protein folding"/>
    <property type="evidence" value="ECO:0007669"/>
    <property type="project" value="InterPro"/>
</dbReference>
<dbReference type="GO" id="GO:0051082">
    <property type="term" value="F:unfolded protein binding"/>
    <property type="evidence" value="ECO:0007669"/>
    <property type="project" value="UniProtKB-UniRule"/>
</dbReference>
<sequence>MNAHDFGHVLAGGQEAYAQVALAYEDRLLRRKRLKLCDGLAVLLDLEKVTNLEHGGALVLPDGRHVQIVAAPEAVLVISGSNLPRLAWHIGNRHTPCQIENDHLIILHDHVLAQMLTHLGAEVVLLTLPFTPEGGAYGHGRTFGHSQGPADHAHEH</sequence>
<dbReference type="Pfam" id="PF02814">
    <property type="entry name" value="UreE_N"/>
    <property type="match status" value="1"/>
</dbReference>
<accession>A0A126V604</accession>
<dbReference type="Proteomes" id="UP000070371">
    <property type="component" value="Chromosome"/>
</dbReference>